<evidence type="ECO:0000256" key="5">
    <source>
        <dbReference type="ARBA" id="ARBA00070228"/>
    </source>
</evidence>
<comment type="function">
    <text evidence="4">Part of a binding-protein-dependent transport system for aliphatic sulfonates. Putative binding protein.</text>
</comment>
<evidence type="ECO:0000313" key="8">
    <source>
        <dbReference type="EMBL" id="NEB88755.1"/>
    </source>
</evidence>
<organism evidence="8">
    <name type="scientific">Streptomyces anulatus</name>
    <name type="common">Streptomyces chrysomallus</name>
    <dbReference type="NCBI Taxonomy" id="1892"/>
    <lineage>
        <taxon>Bacteria</taxon>
        <taxon>Bacillati</taxon>
        <taxon>Actinomycetota</taxon>
        <taxon>Actinomycetes</taxon>
        <taxon>Kitasatosporales</taxon>
        <taxon>Streptomycetaceae</taxon>
        <taxon>Streptomyces</taxon>
    </lineage>
</organism>
<dbReference type="GO" id="GO:0042626">
    <property type="term" value="F:ATPase-coupled transmembrane transporter activity"/>
    <property type="evidence" value="ECO:0007669"/>
    <property type="project" value="InterPro"/>
</dbReference>
<reference evidence="8" key="1">
    <citation type="submission" date="2020-01" db="EMBL/GenBank/DDBJ databases">
        <title>Insect and environment-associated Actinomycetes.</title>
        <authorList>
            <person name="Currrie C."/>
            <person name="Chevrette M."/>
            <person name="Carlson C."/>
            <person name="Stubbendieck R."/>
            <person name="Wendt-Pienkowski E."/>
        </authorList>
    </citation>
    <scope>NUCLEOTIDE SEQUENCE</scope>
    <source>
        <strain evidence="8">SID505</strain>
    </source>
</reference>
<dbReference type="RefSeq" id="WP_164260264.1">
    <property type="nucleotide sequence ID" value="NZ_JAAGLK010000215.1"/>
</dbReference>
<evidence type="ECO:0000259" key="7">
    <source>
        <dbReference type="SMART" id="SM00062"/>
    </source>
</evidence>
<dbReference type="NCBIfam" id="TIGR01728">
    <property type="entry name" value="SsuA_fam"/>
    <property type="match status" value="1"/>
</dbReference>
<dbReference type="FunFam" id="3.40.190.10:FF:000050">
    <property type="entry name" value="Sulfonate ABC transporter substrate-binding protein"/>
    <property type="match status" value="1"/>
</dbReference>
<accession>A0A6G3T1H2</accession>
<evidence type="ECO:0000256" key="3">
    <source>
        <dbReference type="ARBA" id="ARBA00022729"/>
    </source>
</evidence>
<dbReference type="CDD" id="cd13558">
    <property type="entry name" value="PBP2_SsuA_like_2"/>
    <property type="match status" value="1"/>
</dbReference>
<comment type="caution">
    <text evidence="8">The sequence shown here is derived from an EMBL/GenBank/DDBJ whole genome shotgun (WGS) entry which is preliminary data.</text>
</comment>
<keyword evidence="2" id="KW-0813">Transport</keyword>
<dbReference type="InterPro" id="IPR001638">
    <property type="entry name" value="Solute-binding_3/MltF_N"/>
</dbReference>
<dbReference type="SUPFAM" id="SSF53850">
    <property type="entry name" value="Periplasmic binding protein-like II"/>
    <property type="match status" value="1"/>
</dbReference>
<evidence type="ECO:0000256" key="4">
    <source>
        <dbReference type="ARBA" id="ARBA00055538"/>
    </source>
</evidence>
<comment type="similarity">
    <text evidence="1">Belongs to the bacterial solute-binding protein SsuA/TauA family.</text>
</comment>
<evidence type="ECO:0000256" key="6">
    <source>
        <dbReference type="SAM" id="SignalP"/>
    </source>
</evidence>
<dbReference type="PANTHER" id="PTHR30024">
    <property type="entry name" value="ALIPHATIC SULFONATES-BINDING PROTEIN-RELATED"/>
    <property type="match status" value="1"/>
</dbReference>
<dbReference type="GO" id="GO:0016020">
    <property type="term" value="C:membrane"/>
    <property type="evidence" value="ECO:0007669"/>
    <property type="project" value="InterPro"/>
</dbReference>
<feature type="domain" description="Solute-binding protein family 3/N-terminal" evidence="7">
    <location>
        <begin position="39"/>
        <end position="253"/>
    </location>
</feature>
<dbReference type="SMART" id="SM00062">
    <property type="entry name" value="PBPb"/>
    <property type="match status" value="1"/>
</dbReference>
<name>A0A6G3T1H2_STRAQ</name>
<evidence type="ECO:0000256" key="2">
    <source>
        <dbReference type="ARBA" id="ARBA00022448"/>
    </source>
</evidence>
<gene>
    <name evidence="8" type="ORF">G3I43_32000</name>
</gene>
<proteinExistence type="inferred from homology"/>
<feature type="chain" id="PRO_5026250825" description="Putative aliphatic sulfonates-binding protein" evidence="6">
    <location>
        <begin position="26"/>
        <end position="342"/>
    </location>
</feature>
<sequence>MKRRTLPVLLLPLALLLAACGGASSANSGGSTDGKGSLTLNVGDQKGGYEAILRASGELDDLGYRIKWSTFTSGPPLLEAVSAGAVDIGGVGNTPPVFAAGADSNIAVIGATHGSSAGEVIVVPEDSPLKRPAQLKGASIAVAQGSSAHFQLVASLKKAGLGIEDVKLNYLQPADALAAFSRGKVDAWAIWDPYTSQVLRTADARVLTTGEGVVNGLGFQVASPVSLKDGKKSKAIGDLLVRLERAQKWVFEHPEDWAKVWSKETGLPYDVALDAVKRSYGTRVPVAIDAAAIASEQEIADTFAELKLIPRRFNFEDYVDTRFNRDLPASSTAPRSYGKASS</sequence>
<dbReference type="EMBL" id="JAAGMK010000916">
    <property type="protein sequence ID" value="NEB88755.1"/>
    <property type="molecule type" value="Genomic_DNA"/>
</dbReference>
<evidence type="ECO:0000256" key="1">
    <source>
        <dbReference type="ARBA" id="ARBA00010742"/>
    </source>
</evidence>
<dbReference type="Gene3D" id="3.40.190.10">
    <property type="entry name" value="Periplasmic binding protein-like II"/>
    <property type="match status" value="2"/>
</dbReference>
<dbReference type="PROSITE" id="PS51257">
    <property type="entry name" value="PROKAR_LIPOPROTEIN"/>
    <property type="match status" value="1"/>
</dbReference>
<dbReference type="AlphaFoldDB" id="A0A6G3T1H2"/>
<dbReference type="InterPro" id="IPR010067">
    <property type="entry name" value="ABC_SsuA_sub-bd"/>
</dbReference>
<feature type="signal peptide" evidence="6">
    <location>
        <begin position="1"/>
        <end position="25"/>
    </location>
</feature>
<keyword evidence="3 6" id="KW-0732">Signal</keyword>
<dbReference type="Pfam" id="PF13379">
    <property type="entry name" value="NMT1_2"/>
    <property type="match status" value="1"/>
</dbReference>
<dbReference type="PANTHER" id="PTHR30024:SF48">
    <property type="entry name" value="ABC TRANSPORTER SUBSTRATE-BINDING PROTEIN"/>
    <property type="match status" value="1"/>
</dbReference>
<protein>
    <recommendedName>
        <fullName evidence="5">Putative aliphatic sulfonates-binding protein</fullName>
    </recommendedName>
</protein>